<reference evidence="1" key="2">
    <citation type="journal article" date="2023" name="IMA Fungus">
        <title>Comparative genomic study of the Penicillium genus elucidates a diverse pangenome and 15 lateral gene transfer events.</title>
        <authorList>
            <person name="Petersen C."/>
            <person name="Sorensen T."/>
            <person name="Nielsen M.R."/>
            <person name="Sondergaard T.E."/>
            <person name="Sorensen J.L."/>
            <person name="Fitzpatrick D.A."/>
            <person name="Frisvad J.C."/>
            <person name="Nielsen K.L."/>
        </authorList>
    </citation>
    <scope>NUCLEOTIDE SEQUENCE</scope>
    <source>
        <strain evidence="1">IBT 35673</strain>
    </source>
</reference>
<dbReference type="EMBL" id="JAPZBQ010000001">
    <property type="protein sequence ID" value="KAJ5352458.1"/>
    <property type="molecule type" value="Genomic_DNA"/>
</dbReference>
<comment type="caution">
    <text evidence="1">The sequence shown here is derived from an EMBL/GenBank/DDBJ whole genome shotgun (WGS) entry which is preliminary data.</text>
</comment>
<evidence type="ECO:0000313" key="2">
    <source>
        <dbReference type="Proteomes" id="UP001147695"/>
    </source>
</evidence>
<accession>A0A9W9R2D9</accession>
<organism evidence="1 2">
    <name type="scientific">Penicillium brevicompactum</name>
    <dbReference type="NCBI Taxonomy" id="5074"/>
    <lineage>
        <taxon>Eukaryota</taxon>
        <taxon>Fungi</taxon>
        <taxon>Dikarya</taxon>
        <taxon>Ascomycota</taxon>
        <taxon>Pezizomycotina</taxon>
        <taxon>Eurotiomycetes</taxon>
        <taxon>Eurotiomycetidae</taxon>
        <taxon>Eurotiales</taxon>
        <taxon>Aspergillaceae</taxon>
        <taxon>Penicillium</taxon>
    </lineage>
</organism>
<reference evidence="1" key="1">
    <citation type="submission" date="2022-12" db="EMBL/GenBank/DDBJ databases">
        <authorList>
            <person name="Petersen C."/>
        </authorList>
    </citation>
    <scope>NUCLEOTIDE SEQUENCE</scope>
    <source>
        <strain evidence="1">IBT 35673</strain>
    </source>
</reference>
<proteinExistence type="predicted"/>
<dbReference type="AlphaFoldDB" id="A0A9W9R2D9"/>
<dbReference type="Proteomes" id="UP001147695">
    <property type="component" value="Unassembled WGS sequence"/>
</dbReference>
<name>A0A9W9R2D9_PENBR</name>
<sequence length="116" mass="13015">MNLWTAASQKAAAIDNDTSQFRKNSELLDHAKRQYPERERAIYRAVSLLRQSDRHLYDKTARTKADVVAGNVDAARKGILMVLGRVQATALQSAGAVSAIADLSFRKKRRRKSEMI</sequence>
<gene>
    <name evidence="1" type="ORF">N7452_001432</name>
</gene>
<evidence type="ECO:0000313" key="1">
    <source>
        <dbReference type="EMBL" id="KAJ5352458.1"/>
    </source>
</evidence>
<protein>
    <submittedName>
        <fullName evidence="1">Uncharacterized protein</fullName>
    </submittedName>
</protein>